<evidence type="ECO:0000313" key="12">
    <source>
        <dbReference type="Proteomes" id="UP000324760"/>
    </source>
</evidence>
<dbReference type="InterPro" id="IPR016047">
    <property type="entry name" value="M23ase_b-sheet_dom"/>
</dbReference>
<accession>A0A5P1RGJ9</accession>
<evidence type="ECO:0000259" key="8">
    <source>
        <dbReference type="Pfam" id="PF01551"/>
    </source>
</evidence>
<dbReference type="OrthoDB" id="9805070at2"/>
<dbReference type="PANTHER" id="PTHR21666">
    <property type="entry name" value="PEPTIDASE-RELATED"/>
    <property type="match status" value="1"/>
</dbReference>
<keyword evidence="12" id="KW-1185">Reference proteome</keyword>
<dbReference type="CDD" id="cd12797">
    <property type="entry name" value="M23_peptidase"/>
    <property type="match status" value="1"/>
</dbReference>
<evidence type="ECO:0000256" key="5">
    <source>
        <dbReference type="ARBA" id="ARBA00022801"/>
    </source>
</evidence>
<protein>
    <submittedName>
        <fullName evidence="11">Peptidoglycan DD-metalloendopeptidase family protein</fullName>
    </submittedName>
</protein>
<dbReference type="InterPro" id="IPR011055">
    <property type="entry name" value="Dup_hybrid_motif"/>
</dbReference>
<evidence type="ECO:0000256" key="7">
    <source>
        <dbReference type="ARBA" id="ARBA00023049"/>
    </source>
</evidence>
<dbReference type="FunFam" id="2.70.70.10:FF:000002">
    <property type="entry name" value="Murein DD-endopeptidase MepM"/>
    <property type="match status" value="1"/>
</dbReference>
<dbReference type="Gene3D" id="3.10.450.350">
    <property type="match status" value="2"/>
</dbReference>
<name>A0A5P1RGJ9_9GAMM</name>
<evidence type="ECO:0000256" key="6">
    <source>
        <dbReference type="ARBA" id="ARBA00022833"/>
    </source>
</evidence>
<evidence type="ECO:0000256" key="1">
    <source>
        <dbReference type="ARBA" id="ARBA00001947"/>
    </source>
</evidence>
<comment type="subcellular location">
    <subcellularLocation>
        <location evidence="2">Cell envelope</location>
    </subcellularLocation>
</comment>
<dbReference type="PANTHER" id="PTHR21666:SF292">
    <property type="entry name" value="MUREIN DD-ENDOPEPTIDASE MEPM"/>
    <property type="match status" value="1"/>
</dbReference>
<dbReference type="Gene3D" id="2.70.70.10">
    <property type="entry name" value="Glucose Permease (Domain IIA)"/>
    <property type="match status" value="1"/>
</dbReference>
<feature type="domain" description="Csd3-like second N-terminal" evidence="10">
    <location>
        <begin position="156"/>
        <end position="277"/>
    </location>
</feature>
<dbReference type="EMBL" id="CP043869">
    <property type="protein sequence ID" value="QEQ98266.1"/>
    <property type="molecule type" value="Genomic_DNA"/>
</dbReference>
<evidence type="ECO:0000259" key="9">
    <source>
        <dbReference type="Pfam" id="PF04225"/>
    </source>
</evidence>
<organism evidence="11 12">
    <name type="scientific">Neptunomonas concharum</name>
    <dbReference type="NCBI Taxonomy" id="1031538"/>
    <lineage>
        <taxon>Bacteria</taxon>
        <taxon>Pseudomonadati</taxon>
        <taxon>Pseudomonadota</taxon>
        <taxon>Gammaproteobacteria</taxon>
        <taxon>Oceanospirillales</taxon>
        <taxon>Oceanospirillaceae</taxon>
        <taxon>Neptunomonas</taxon>
    </lineage>
</organism>
<dbReference type="Pfam" id="PF04225">
    <property type="entry name" value="LysM_OapA"/>
    <property type="match status" value="1"/>
</dbReference>
<evidence type="ECO:0000259" key="10">
    <source>
        <dbReference type="Pfam" id="PF19425"/>
    </source>
</evidence>
<evidence type="ECO:0000256" key="2">
    <source>
        <dbReference type="ARBA" id="ARBA00004196"/>
    </source>
</evidence>
<dbReference type="Pfam" id="PF01551">
    <property type="entry name" value="Peptidase_M23"/>
    <property type="match status" value="1"/>
</dbReference>
<dbReference type="GO" id="GO:0030313">
    <property type="term" value="C:cell envelope"/>
    <property type="evidence" value="ECO:0007669"/>
    <property type="project" value="UniProtKB-SubCell"/>
</dbReference>
<dbReference type="GO" id="GO:0046872">
    <property type="term" value="F:metal ion binding"/>
    <property type="evidence" value="ECO:0007669"/>
    <property type="project" value="UniProtKB-KW"/>
</dbReference>
<keyword evidence="4" id="KW-0479">Metal-binding</keyword>
<feature type="domain" description="Opacity-associated protein A LysM-like" evidence="9">
    <location>
        <begin position="69"/>
        <end position="150"/>
    </location>
</feature>
<dbReference type="AlphaFoldDB" id="A0A5P1RGJ9"/>
<evidence type="ECO:0000256" key="4">
    <source>
        <dbReference type="ARBA" id="ARBA00022723"/>
    </source>
</evidence>
<keyword evidence="6" id="KW-0862">Zinc</keyword>
<dbReference type="SUPFAM" id="SSF51261">
    <property type="entry name" value="Duplicated hybrid motif"/>
    <property type="match status" value="1"/>
</dbReference>
<comment type="cofactor">
    <cofactor evidence="1">
        <name>Zn(2+)</name>
        <dbReference type="ChEBI" id="CHEBI:29105"/>
    </cofactor>
</comment>
<dbReference type="KEGG" id="ncu:F0U83_00355"/>
<keyword evidence="7" id="KW-0482">Metalloprotease</keyword>
<sequence>MYADLFWSRLPSFHKVLSLVLTALVLFILFTGERNSPVTLTFPNITTTPSDLLEEAPNSSTLALEDYFYTIAKGDTLGYIFDQVRIPQSTMYEILETDLAILALDTLRPGHHLRFWMSHDRQQLERLEIEFNLAHKVTYQRIDGGGFEYKEVLLPGTWQQETLTGDVKGSFYLSAQRAGLNAGEIMELSSLLKEKINFNKGFRLGDSFQIIRSKQMVKGLETGETRVEGIRILNQKREITAFLYNDSYYDKNGVGLERAFSRFPLAKKYRITSNFNPRRRHPVTRLIRPHNGTDFGTPIGTPVLSTGDGVVTEVKKHAYAGLYIKIKHGQKYQTRYLHLKKALVRKGQSVSRGQKIALSGNSGRSTGAHLHYELHINNRPVNAMSADIPIMTEIEGKDRKAFKQMVSNYLKKMS</sequence>
<dbReference type="GO" id="GO:0004222">
    <property type="term" value="F:metalloendopeptidase activity"/>
    <property type="evidence" value="ECO:0007669"/>
    <property type="project" value="TreeGrafter"/>
</dbReference>
<keyword evidence="5" id="KW-0378">Hydrolase</keyword>
<dbReference type="Pfam" id="PF19425">
    <property type="entry name" value="Csd3_N2"/>
    <property type="match status" value="1"/>
</dbReference>
<proteinExistence type="predicted"/>
<dbReference type="InterPro" id="IPR007340">
    <property type="entry name" value="LysM_Opacity-associatedA"/>
</dbReference>
<dbReference type="GO" id="GO:0042834">
    <property type="term" value="F:peptidoglycan binding"/>
    <property type="evidence" value="ECO:0007669"/>
    <property type="project" value="InterPro"/>
</dbReference>
<reference evidence="11 12" key="1">
    <citation type="journal article" date="2019" name="Biochem. Eng. J.">
        <title>Metabolic engineering of the marine bacteria Neptunomonas concharum for the production of acetoin and meso-2,3-butanediol from acetate.</title>
        <authorList>
            <person name="Li W."/>
            <person name="Pu N."/>
            <person name="Liu C.-X."/>
            <person name="Yuan Q.-P."/>
            <person name="Li Z.-J."/>
        </authorList>
    </citation>
    <scope>NUCLEOTIDE SEQUENCE [LARGE SCALE GENOMIC DNA]</scope>
    <source>
        <strain evidence="11 12">JCM17730</strain>
    </source>
</reference>
<dbReference type="Proteomes" id="UP000324760">
    <property type="component" value="Chromosome"/>
</dbReference>
<dbReference type="InterPro" id="IPR045834">
    <property type="entry name" value="Csd3_N2"/>
</dbReference>
<gene>
    <name evidence="11" type="ORF">F0U83_00355</name>
</gene>
<keyword evidence="3" id="KW-0645">Protease</keyword>
<evidence type="ECO:0000313" key="11">
    <source>
        <dbReference type="EMBL" id="QEQ98266.1"/>
    </source>
</evidence>
<dbReference type="GO" id="GO:0006508">
    <property type="term" value="P:proteolysis"/>
    <property type="evidence" value="ECO:0007669"/>
    <property type="project" value="UniProtKB-KW"/>
</dbReference>
<dbReference type="InterPro" id="IPR050570">
    <property type="entry name" value="Cell_wall_metabolism_enzyme"/>
</dbReference>
<feature type="domain" description="M23ase beta-sheet core" evidence="8">
    <location>
        <begin position="289"/>
        <end position="382"/>
    </location>
</feature>
<evidence type="ECO:0000256" key="3">
    <source>
        <dbReference type="ARBA" id="ARBA00022670"/>
    </source>
</evidence>